<dbReference type="Pfam" id="PF14541">
    <property type="entry name" value="TAXi_C"/>
    <property type="match status" value="1"/>
</dbReference>
<name>A0ABP0TWG3_9BRYO</name>
<evidence type="ECO:0000256" key="4">
    <source>
        <dbReference type="RuleBase" id="RU000454"/>
    </source>
</evidence>
<dbReference type="SUPFAM" id="SSF50630">
    <property type="entry name" value="Acid proteases"/>
    <property type="match status" value="1"/>
</dbReference>
<reference evidence="7" key="1">
    <citation type="submission" date="2024-02" db="EMBL/GenBank/DDBJ databases">
        <authorList>
            <consortium name="ELIXIR-Norway"/>
            <consortium name="Elixir Norway"/>
        </authorList>
    </citation>
    <scope>NUCLEOTIDE SEQUENCE</scope>
</reference>
<feature type="region of interest" description="Disordered" evidence="5">
    <location>
        <begin position="75"/>
        <end position="101"/>
    </location>
</feature>
<gene>
    <name evidence="7" type="ORF">CSSPTR1EN2_LOCUS8531</name>
</gene>
<dbReference type="InterPro" id="IPR033121">
    <property type="entry name" value="PEPTIDASE_A1"/>
</dbReference>
<sequence>MMLMNTERLHEFKCRTQGPTRMMMMMMLRCCCLLKKMLLLFLLIAIASLVSTLLHQASSITTTFPLVYEPQHTSSIAHRNSHDQSSLSDDTRSKPAHQFQGHPKTLAMLQAPLARRKLLQHHHNKALLHKTTTMKKESAGNQQGGENKGYQRHGGRLELQRREERCHELLLRIQSSSNDHHQAAAAADDLQRLHCAVIRSSLRVQALRKRAVLRSQPAAAAALGSKVVAAAGGFEAPVSASNGEYITTVTLGTPGRVFSVIVDTGSDLTWVQCSPCSDCYPQNQSLFSPSMSTSYSKLPCNSALCTGLPFPMCNNNSCVYWYAYGDGSLTTGDFVYDTITLDITNGQQQQVPDFAFGCGHDNEGSFAGAAGILGLGQGPLSFPSQLTSIFQGKFSYCLVDWQAAPNQTSPLLFGEAAAPLLPGVTYIGLVTNPQNPTFYYVNLTGISVGTQLLTIPEGTFDINPVGAGGAIFDSGTTITTLAEAAYTAVLNAMNTSTMIYPRTEAVPGLDLCFAGSNAQLPNVPTLTFHFEGADMVLPVSNYFIFIESSQAYCLSISQSPDMTVLGSIQQQNFQVLYDTVNRQIGFVPRVCTGVTL</sequence>
<feature type="region of interest" description="Disordered" evidence="5">
    <location>
        <begin position="132"/>
        <end position="153"/>
    </location>
</feature>
<evidence type="ECO:0000256" key="1">
    <source>
        <dbReference type="ARBA" id="ARBA00007447"/>
    </source>
</evidence>
<keyword evidence="3 4" id="KW-0378">Hydrolase</keyword>
<proteinExistence type="inferred from homology"/>
<dbReference type="Proteomes" id="UP001497512">
    <property type="component" value="Chromosome 15"/>
</dbReference>
<keyword evidence="2 4" id="KW-0645">Protease</keyword>
<evidence type="ECO:0000259" key="6">
    <source>
        <dbReference type="PROSITE" id="PS51767"/>
    </source>
</evidence>
<dbReference type="PRINTS" id="PR00792">
    <property type="entry name" value="PEPSIN"/>
</dbReference>
<evidence type="ECO:0000256" key="3">
    <source>
        <dbReference type="ARBA" id="ARBA00022801"/>
    </source>
</evidence>
<dbReference type="Gene3D" id="2.40.70.10">
    <property type="entry name" value="Acid Proteases"/>
    <property type="match status" value="2"/>
</dbReference>
<dbReference type="Pfam" id="PF14543">
    <property type="entry name" value="TAXi_N"/>
    <property type="match status" value="1"/>
</dbReference>
<keyword evidence="8" id="KW-1185">Reference proteome</keyword>
<feature type="compositionally biased region" description="Polar residues" evidence="5">
    <location>
        <begin position="75"/>
        <end position="88"/>
    </location>
</feature>
<dbReference type="PANTHER" id="PTHR47967:SF128">
    <property type="entry name" value="ASPARTIC PROTEINASE CDR1-LIKE"/>
    <property type="match status" value="1"/>
</dbReference>
<dbReference type="InterPro" id="IPR021109">
    <property type="entry name" value="Peptidase_aspartic_dom_sf"/>
</dbReference>
<keyword evidence="4" id="KW-0064">Aspartyl protease</keyword>
<evidence type="ECO:0000256" key="5">
    <source>
        <dbReference type="SAM" id="MobiDB-lite"/>
    </source>
</evidence>
<dbReference type="InterPro" id="IPR051708">
    <property type="entry name" value="Plant_Aspart_Prot_A1"/>
</dbReference>
<dbReference type="PROSITE" id="PS51767">
    <property type="entry name" value="PEPTIDASE_A1"/>
    <property type="match status" value="1"/>
</dbReference>
<evidence type="ECO:0000313" key="7">
    <source>
        <dbReference type="EMBL" id="CAK9206803.1"/>
    </source>
</evidence>
<accession>A0ABP0TWG3</accession>
<dbReference type="PROSITE" id="PS00141">
    <property type="entry name" value="ASP_PROTEASE"/>
    <property type="match status" value="2"/>
</dbReference>
<dbReference type="InterPro" id="IPR032861">
    <property type="entry name" value="TAXi_N"/>
</dbReference>
<dbReference type="EMBL" id="OZ019907">
    <property type="protein sequence ID" value="CAK9206803.1"/>
    <property type="molecule type" value="Genomic_DNA"/>
</dbReference>
<organism evidence="7 8">
    <name type="scientific">Sphagnum troendelagicum</name>
    <dbReference type="NCBI Taxonomy" id="128251"/>
    <lineage>
        <taxon>Eukaryota</taxon>
        <taxon>Viridiplantae</taxon>
        <taxon>Streptophyta</taxon>
        <taxon>Embryophyta</taxon>
        <taxon>Bryophyta</taxon>
        <taxon>Sphagnophytina</taxon>
        <taxon>Sphagnopsida</taxon>
        <taxon>Sphagnales</taxon>
        <taxon>Sphagnaceae</taxon>
        <taxon>Sphagnum</taxon>
    </lineage>
</organism>
<feature type="domain" description="Peptidase A1" evidence="6">
    <location>
        <begin position="245"/>
        <end position="587"/>
    </location>
</feature>
<evidence type="ECO:0000313" key="8">
    <source>
        <dbReference type="Proteomes" id="UP001497512"/>
    </source>
</evidence>
<dbReference type="InterPro" id="IPR032799">
    <property type="entry name" value="TAXi_C"/>
</dbReference>
<dbReference type="InterPro" id="IPR001969">
    <property type="entry name" value="Aspartic_peptidase_AS"/>
</dbReference>
<dbReference type="InterPro" id="IPR001461">
    <property type="entry name" value="Aspartic_peptidase_A1"/>
</dbReference>
<evidence type="ECO:0000256" key="2">
    <source>
        <dbReference type="ARBA" id="ARBA00022670"/>
    </source>
</evidence>
<comment type="similarity">
    <text evidence="1 4">Belongs to the peptidase A1 family.</text>
</comment>
<protein>
    <recommendedName>
        <fullName evidence="6">Peptidase A1 domain-containing protein</fullName>
    </recommendedName>
</protein>
<dbReference type="PANTHER" id="PTHR47967">
    <property type="entry name" value="OS07G0603500 PROTEIN-RELATED"/>
    <property type="match status" value="1"/>
</dbReference>